<dbReference type="InterPro" id="IPR053146">
    <property type="entry name" value="QDO-like"/>
</dbReference>
<dbReference type="AlphaFoldDB" id="A0A8J7KW18"/>
<keyword evidence="3" id="KW-1185">Reference proteome</keyword>
<sequence>MTEKTTLAPVIRRAGEGEKRWFFGGGVFTWKLGGANEDISLIEVDMVEGKWTPVHTHPVSESMWVLDGQIRYRINDDEHELGAGDFVMVPAGVPHAFIVKSATAKVLGIQPTCECEPFYRGASEPLEGSACIVDFARIAQSAQQNGGIDIVGPPPF</sequence>
<accession>A0A8J7KW18</accession>
<evidence type="ECO:0000259" key="1">
    <source>
        <dbReference type="Pfam" id="PF07883"/>
    </source>
</evidence>
<dbReference type="SUPFAM" id="SSF51182">
    <property type="entry name" value="RmlC-like cupins"/>
    <property type="match status" value="1"/>
</dbReference>
<evidence type="ECO:0000313" key="2">
    <source>
        <dbReference type="EMBL" id="MBG6136007.1"/>
    </source>
</evidence>
<comment type="caution">
    <text evidence="2">The sequence shown here is derived from an EMBL/GenBank/DDBJ whole genome shotgun (WGS) entry which is preliminary data.</text>
</comment>
<dbReference type="Proteomes" id="UP000622552">
    <property type="component" value="Unassembled WGS sequence"/>
</dbReference>
<dbReference type="InterPro" id="IPR014710">
    <property type="entry name" value="RmlC-like_jellyroll"/>
</dbReference>
<dbReference type="EMBL" id="JADOUF010000001">
    <property type="protein sequence ID" value="MBG6136007.1"/>
    <property type="molecule type" value="Genomic_DNA"/>
</dbReference>
<proteinExistence type="predicted"/>
<keyword evidence="2" id="KW-0560">Oxidoreductase</keyword>
<dbReference type="RefSeq" id="WP_197003049.1">
    <property type="nucleotide sequence ID" value="NZ_BONS01000001.1"/>
</dbReference>
<dbReference type="Gene3D" id="2.60.120.10">
    <property type="entry name" value="Jelly Rolls"/>
    <property type="match status" value="1"/>
</dbReference>
<dbReference type="PANTHER" id="PTHR36440">
    <property type="entry name" value="PUTATIVE (AFU_ORTHOLOGUE AFUA_8G07350)-RELATED"/>
    <property type="match status" value="1"/>
</dbReference>
<dbReference type="InterPro" id="IPR011051">
    <property type="entry name" value="RmlC_Cupin_sf"/>
</dbReference>
<keyword evidence="2" id="KW-0223">Dioxygenase</keyword>
<reference evidence="2" key="1">
    <citation type="submission" date="2020-11" db="EMBL/GenBank/DDBJ databases">
        <title>Sequencing the genomes of 1000 actinobacteria strains.</title>
        <authorList>
            <person name="Klenk H.-P."/>
        </authorList>
    </citation>
    <scope>NUCLEOTIDE SEQUENCE</scope>
    <source>
        <strain evidence="2">DSM 45356</strain>
    </source>
</reference>
<dbReference type="InterPro" id="IPR013096">
    <property type="entry name" value="Cupin_2"/>
</dbReference>
<dbReference type="Pfam" id="PF07883">
    <property type="entry name" value="Cupin_2"/>
    <property type="match status" value="1"/>
</dbReference>
<feature type="domain" description="Cupin type-2" evidence="1">
    <location>
        <begin position="44"/>
        <end position="103"/>
    </location>
</feature>
<gene>
    <name evidence="2" type="ORF">IW245_002201</name>
</gene>
<organism evidence="2 3">
    <name type="scientific">Longispora fulva</name>
    <dbReference type="NCBI Taxonomy" id="619741"/>
    <lineage>
        <taxon>Bacteria</taxon>
        <taxon>Bacillati</taxon>
        <taxon>Actinomycetota</taxon>
        <taxon>Actinomycetes</taxon>
        <taxon>Micromonosporales</taxon>
        <taxon>Micromonosporaceae</taxon>
        <taxon>Longispora</taxon>
    </lineage>
</organism>
<dbReference type="PANTHER" id="PTHR36440:SF1">
    <property type="entry name" value="PUTATIVE (AFU_ORTHOLOGUE AFUA_8G07350)-RELATED"/>
    <property type="match status" value="1"/>
</dbReference>
<evidence type="ECO:0000313" key="3">
    <source>
        <dbReference type="Proteomes" id="UP000622552"/>
    </source>
</evidence>
<protein>
    <submittedName>
        <fullName evidence="2">Quercetin dioxygenase-like cupin family protein</fullName>
    </submittedName>
</protein>
<name>A0A8J7KW18_9ACTN</name>
<dbReference type="GO" id="GO:0051213">
    <property type="term" value="F:dioxygenase activity"/>
    <property type="evidence" value="ECO:0007669"/>
    <property type="project" value="UniProtKB-KW"/>
</dbReference>